<sequence>MLKQLNVKNLTLFPGEHVLDFSGGLNVFVGENGSGKTHLMKMAYSLVATSEEAGRRPAQGVPTKTYLQKAYADKLLGVFKPDALGRLASRKQGRARCEVALDFAEADYNVSINFATNAQSDVQIECLPKQWIEKQALFIPTRELMTIYPGFVTLYDMHYVPFEETWRDTCIHLGVPQLKGRRATAMNALLEPLEKAMGGKVFLDKSGRFYLSVPGAGNMEMQLVSEGLRKLAMLAQLIANGVLQENGYVFWDEPESNLNPKLIKLIAEVIYSLATNGIQVFIATHSLFLLRELEIITEKNESKCFTQRYFALKSEDESVSIEQGDSLEDLQTLVMLDEALQQSDRYLEL</sequence>
<organism evidence="3 4">
    <name type="scientific">Oceanisphaera pacifica</name>
    <dbReference type="NCBI Taxonomy" id="2818389"/>
    <lineage>
        <taxon>Bacteria</taxon>
        <taxon>Pseudomonadati</taxon>
        <taxon>Pseudomonadota</taxon>
        <taxon>Gammaproteobacteria</taxon>
        <taxon>Aeromonadales</taxon>
        <taxon>Aeromonadaceae</taxon>
        <taxon>Oceanisphaera</taxon>
    </lineage>
</organism>
<dbReference type="PANTHER" id="PTHR43581">
    <property type="entry name" value="ATP/GTP PHOSPHATASE"/>
    <property type="match status" value="1"/>
</dbReference>
<dbReference type="InterPro" id="IPR051396">
    <property type="entry name" value="Bact_Antivir_Def_Nuclease"/>
</dbReference>
<dbReference type="Pfam" id="PF13476">
    <property type="entry name" value="AAA_23"/>
    <property type="match status" value="1"/>
</dbReference>
<evidence type="ECO:0000313" key="3">
    <source>
        <dbReference type="EMBL" id="MBO1519739.1"/>
    </source>
</evidence>
<dbReference type="RefSeq" id="WP_208005620.1">
    <property type="nucleotide sequence ID" value="NZ_JAGDFX010000009.1"/>
</dbReference>
<comment type="caution">
    <text evidence="3">The sequence shown here is derived from an EMBL/GenBank/DDBJ whole genome shotgun (WGS) entry which is preliminary data.</text>
</comment>
<dbReference type="InterPro" id="IPR003959">
    <property type="entry name" value="ATPase_AAA_core"/>
</dbReference>
<dbReference type="InterPro" id="IPR038729">
    <property type="entry name" value="Rad50/SbcC_AAA"/>
</dbReference>
<evidence type="ECO:0000313" key="4">
    <source>
        <dbReference type="Proteomes" id="UP000664882"/>
    </source>
</evidence>
<dbReference type="PANTHER" id="PTHR43581:SF2">
    <property type="entry name" value="EXCINUCLEASE ATPASE SUBUNIT"/>
    <property type="match status" value="1"/>
</dbReference>
<evidence type="ECO:0000259" key="2">
    <source>
        <dbReference type="Pfam" id="PF13476"/>
    </source>
</evidence>
<name>A0ABS3NGM2_9GAMM</name>
<dbReference type="SUPFAM" id="SSF52540">
    <property type="entry name" value="P-loop containing nucleoside triphosphate hydrolases"/>
    <property type="match status" value="1"/>
</dbReference>
<dbReference type="CDD" id="cd00267">
    <property type="entry name" value="ABC_ATPase"/>
    <property type="match status" value="1"/>
</dbReference>
<proteinExistence type="predicted"/>
<dbReference type="InterPro" id="IPR027417">
    <property type="entry name" value="P-loop_NTPase"/>
</dbReference>
<accession>A0ABS3NGM2</accession>
<feature type="domain" description="ATPase AAA-type core" evidence="1">
    <location>
        <begin position="187"/>
        <end position="290"/>
    </location>
</feature>
<dbReference type="Gene3D" id="3.40.50.300">
    <property type="entry name" value="P-loop containing nucleotide triphosphate hydrolases"/>
    <property type="match status" value="2"/>
</dbReference>
<dbReference type="EMBL" id="JAGDFX010000009">
    <property type="protein sequence ID" value="MBO1519739.1"/>
    <property type="molecule type" value="Genomic_DNA"/>
</dbReference>
<gene>
    <name evidence="3" type="ORF">J3U76_08880</name>
</gene>
<evidence type="ECO:0000259" key="1">
    <source>
        <dbReference type="Pfam" id="PF13304"/>
    </source>
</evidence>
<reference evidence="3 4" key="1">
    <citation type="submission" date="2021-03" db="EMBL/GenBank/DDBJ databases">
        <title>Oceanisphaera sp. nov., isolated from the intestine.</title>
        <authorList>
            <person name="Zhao L.-H."/>
            <person name="Shi L.-F."/>
        </authorList>
    </citation>
    <scope>NUCLEOTIDE SEQUENCE [LARGE SCALE GENOMIC DNA]</scope>
    <source>
        <strain evidence="3 4">DM8</strain>
    </source>
</reference>
<dbReference type="Pfam" id="PF13304">
    <property type="entry name" value="AAA_21"/>
    <property type="match status" value="1"/>
</dbReference>
<keyword evidence="4" id="KW-1185">Reference proteome</keyword>
<feature type="domain" description="Rad50/SbcC-type AAA" evidence="2">
    <location>
        <begin position="5"/>
        <end position="40"/>
    </location>
</feature>
<dbReference type="Proteomes" id="UP000664882">
    <property type="component" value="Unassembled WGS sequence"/>
</dbReference>
<protein>
    <submittedName>
        <fullName evidence="3">AAA family ATPase</fullName>
    </submittedName>
</protein>